<accession>A0A087CJ76</accession>
<protein>
    <submittedName>
        <fullName evidence="1">Uncharacterized protein</fullName>
    </submittedName>
</protein>
<evidence type="ECO:0000313" key="1">
    <source>
        <dbReference type="EMBL" id="KFI83326.1"/>
    </source>
</evidence>
<comment type="caution">
    <text evidence="1">The sequence shown here is derived from an EMBL/GenBank/DDBJ whole genome shotgun (WGS) entry which is preliminary data.</text>
</comment>
<organism evidence="1 2">
    <name type="scientific">Bifidobacterium psychraerophilum</name>
    <dbReference type="NCBI Taxonomy" id="218140"/>
    <lineage>
        <taxon>Bacteria</taxon>
        <taxon>Bacillati</taxon>
        <taxon>Actinomycetota</taxon>
        <taxon>Actinomycetes</taxon>
        <taxon>Bifidobacteriales</taxon>
        <taxon>Bifidobacteriaceae</taxon>
        <taxon>Bifidobacterium</taxon>
    </lineage>
</organism>
<keyword evidence="2" id="KW-1185">Reference proteome</keyword>
<reference evidence="1 2" key="1">
    <citation type="submission" date="2014-03" db="EMBL/GenBank/DDBJ databases">
        <title>Genomics of Bifidobacteria.</title>
        <authorList>
            <person name="Ventura M."/>
            <person name="Milani C."/>
            <person name="Lugli G.A."/>
        </authorList>
    </citation>
    <scope>NUCLEOTIDE SEQUENCE [LARGE SCALE GENOMIC DNA]</scope>
    <source>
        <strain evidence="1 2">LMG 21775</strain>
    </source>
</reference>
<dbReference type="EMBL" id="JGZI01000007">
    <property type="protein sequence ID" value="KFI83326.1"/>
    <property type="molecule type" value="Genomic_DNA"/>
</dbReference>
<dbReference type="Proteomes" id="UP000029050">
    <property type="component" value="Unassembled WGS sequence"/>
</dbReference>
<sequence>MPCLRIILMQYLGDEAQATAYTAVLGGSKNMRQVAG</sequence>
<dbReference type="STRING" id="218140.BPSY_0422"/>
<gene>
    <name evidence="1" type="ORF">BPSY_0422</name>
</gene>
<name>A0A087CJ76_9BIFI</name>
<proteinExistence type="predicted"/>
<dbReference type="AlphaFoldDB" id="A0A087CJ76"/>
<evidence type="ECO:0000313" key="2">
    <source>
        <dbReference type="Proteomes" id="UP000029050"/>
    </source>
</evidence>